<feature type="compositionally biased region" description="Low complexity" evidence="2">
    <location>
        <begin position="777"/>
        <end position="791"/>
    </location>
</feature>
<comment type="caution">
    <text evidence="4">The sequence shown here is derived from an EMBL/GenBank/DDBJ whole genome shotgun (WGS) entry which is preliminary data.</text>
</comment>
<dbReference type="GO" id="GO:0005634">
    <property type="term" value="C:nucleus"/>
    <property type="evidence" value="ECO:0007669"/>
    <property type="project" value="UniProtKB-ARBA"/>
</dbReference>
<dbReference type="VEuPathDB" id="TriTrypDB:Tc_MARK_4190"/>
<dbReference type="VEuPathDB" id="TriTrypDB:ECC02_002792"/>
<organism evidence="4 5">
    <name type="scientific">Trypanosoma cruzi</name>
    <dbReference type="NCBI Taxonomy" id="5693"/>
    <lineage>
        <taxon>Eukaryota</taxon>
        <taxon>Discoba</taxon>
        <taxon>Euglenozoa</taxon>
        <taxon>Kinetoplastea</taxon>
        <taxon>Metakinetoplastina</taxon>
        <taxon>Trypanosomatida</taxon>
        <taxon>Trypanosomatidae</taxon>
        <taxon>Trypanosoma</taxon>
        <taxon>Schizotrypanum</taxon>
    </lineage>
</organism>
<feature type="compositionally biased region" description="Basic and acidic residues" evidence="2">
    <location>
        <begin position="675"/>
        <end position="686"/>
    </location>
</feature>
<sequence length="800" mass="90589">MSASTESLLDLHKRWYERPLPLRSCSLKEVANSAVSKDDMDAMFREAQEALDAETAQSQKDKGRWYNSQFISRGTTADKIASATVKLSDVDFMFFLDGFNLLFDTARTDTHHYEAALKGLAVVWPKLLPRRPLKRFVSQFFATLPTDARDRKTVLVYWYIEDYLKRTYAQFLSVAEAMLKDRLQKRREAWLEVVGKLMCSIAESRHVAMAIIVDKLGDPASSVAHKAYHHLLALLTESSTHQAMLFVELEKIVFMRNCPVNTMKYAANVMNQFVYNKEERKLALKSVQTYLSLFRQLVMNASVDLSVTTAILVGLRRAFPYAGTDIAPLEEHLNALFVLANTGSFMQRVATLSLLQLIAQGKGATEEFRNRWYRALYNLLLISPKQLSHSTQMAGFFSMLHKALRMDKNEERLAAFAHRLIQRSLYFKESVVCAILLMVGELFQAHPRLRALVLGTRKKRSTDEAERYDVRHREPQFSQATKDSLWTLGTLVRHSHPSVVKLAVMLMFQEDVVFDSHPLDELTLPNFLTMFVDAKAQPKKEEMSTGMSVFSRAVHAPNIPSASDPYFIQASAQQVDVSALFLHRYAVQRQRFVDGLSQVRSTWGDASGEADVALRVKDVDASLFGPSGMLREPKTTASGGSNGESTKTERKKLSKREKRNKGKPVEFDEEVLSNESDKNEGHHKDDDEGDGFDFVGSDGDLEWGSNDEAAYDDLDNDDEEEDYEDDDYDDDNVDDIALGGKKGSDEVDGEDLAEILESNRKGMSKKRQRAEAWLDRATSTSAAPSSQSTPYSRRRRRHHT</sequence>
<comment type="similarity">
    <text evidence="1">Belongs to the CBF/MAK21 family.</text>
</comment>
<evidence type="ECO:0000259" key="3">
    <source>
        <dbReference type="Pfam" id="PF03914"/>
    </source>
</evidence>
<protein>
    <recommendedName>
        <fullName evidence="3">CCAAT-binding factor domain-containing protein</fullName>
    </recommendedName>
</protein>
<dbReference type="AlphaFoldDB" id="A0A2V2W2G5"/>
<feature type="region of interest" description="Disordered" evidence="2">
    <location>
        <begin position="625"/>
        <end position="800"/>
    </location>
</feature>
<dbReference type="SUPFAM" id="SSF48371">
    <property type="entry name" value="ARM repeat"/>
    <property type="match status" value="1"/>
</dbReference>
<dbReference type="VEuPathDB" id="TriTrypDB:TcYC6_0073270"/>
<feature type="compositionally biased region" description="Polar residues" evidence="2">
    <location>
        <begin position="635"/>
        <end position="645"/>
    </location>
</feature>
<dbReference type="PANTHER" id="PTHR12048">
    <property type="entry name" value="CCAAT-BINDING FACTOR-RELATED"/>
    <property type="match status" value="1"/>
</dbReference>
<evidence type="ECO:0000256" key="2">
    <source>
        <dbReference type="SAM" id="MobiDB-lite"/>
    </source>
</evidence>
<accession>A0A2V2W2G5</accession>
<evidence type="ECO:0000313" key="4">
    <source>
        <dbReference type="EMBL" id="PWV02810.1"/>
    </source>
</evidence>
<dbReference type="VEuPathDB" id="TriTrypDB:TcG_06166"/>
<evidence type="ECO:0000313" key="5">
    <source>
        <dbReference type="Proteomes" id="UP000246121"/>
    </source>
</evidence>
<dbReference type="InterPro" id="IPR016024">
    <property type="entry name" value="ARM-type_fold"/>
</dbReference>
<dbReference type="VEuPathDB" id="TriTrypDB:C3747_9g373"/>
<feature type="compositionally biased region" description="Acidic residues" evidence="2">
    <location>
        <begin position="709"/>
        <end position="734"/>
    </location>
</feature>
<dbReference type="VEuPathDB" id="TriTrypDB:TcCL_NonESM07427"/>
<dbReference type="VEuPathDB" id="TriTrypDB:TCDM_04510"/>
<gene>
    <name evidence="4" type="ORF">C4B63_2g525</name>
</gene>
<feature type="domain" description="CCAAT-binding factor" evidence="3">
    <location>
        <begin position="350"/>
        <end position="503"/>
    </location>
</feature>
<feature type="compositionally biased region" description="Basic residues" evidence="2">
    <location>
        <begin position="649"/>
        <end position="662"/>
    </location>
</feature>
<name>A0A2V2W2G5_TRYCR</name>
<reference evidence="4 5" key="1">
    <citation type="journal article" date="2018" name="Microb. Genom.">
        <title>Expanding an expanded genome: long-read sequencing of Trypanosoma cruzi.</title>
        <authorList>
            <person name="Berna L."/>
            <person name="Rodriguez M."/>
            <person name="Chiribao M.L."/>
            <person name="Parodi-Talice A."/>
            <person name="Pita S."/>
            <person name="Rijo G."/>
            <person name="Alvarez-Valin F."/>
            <person name="Robello C."/>
        </authorList>
    </citation>
    <scope>NUCLEOTIDE SEQUENCE [LARGE SCALE GENOMIC DNA]</scope>
    <source>
        <strain evidence="4 5">Dm28c</strain>
    </source>
</reference>
<dbReference type="VEuPathDB" id="TriTrypDB:BCY84_14647"/>
<dbReference type="PANTHER" id="PTHR12048:SF0">
    <property type="entry name" value="CCAAT_ENHANCER-BINDING PROTEIN ZETA"/>
    <property type="match status" value="1"/>
</dbReference>
<dbReference type="InterPro" id="IPR040155">
    <property type="entry name" value="CEBPZ/Mak21-like"/>
</dbReference>
<evidence type="ECO:0000256" key="1">
    <source>
        <dbReference type="ARBA" id="ARBA00007797"/>
    </source>
</evidence>
<dbReference type="VEuPathDB" id="TriTrypDB:TcBrA4_0058180"/>
<dbReference type="Proteomes" id="UP000246121">
    <property type="component" value="Unassembled WGS sequence"/>
</dbReference>
<dbReference type="VEuPathDB" id="TriTrypDB:C4B63_2g525"/>
<dbReference type="EMBL" id="PRFA01000002">
    <property type="protein sequence ID" value="PWV02810.1"/>
    <property type="molecule type" value="Genomic_DNA"/>
</dbReference>
<dbReference type="Pfam" id="PF03914">
    <property type="entry name" value="CBF"/>
    <property type="match status" value="1"/>
</dbReference>
<dbReference type="InterPro" id="IPR005612">
    <property type="entry name" value="CCAAT-binding_factor"/>
</dbReference>
<proteinExistence type="inferred from homology"/>
<dbReference type="VEuPathDB" id="TriTrypDB:TcCLB.508355.160"/>
<dbReference type="VEuPathDB" id="TriTrypDB:TCSYLVIO_005522"/>